<dbReference type="PANTHER" id="PTHR12894:SF27">
    <property type="entry name" value="TRANSFORMING GROWTH FACTOR-BETA RECEPTOR-ASSOCIATED PROTEIN 1"/>
    <property type="match status" value="1"/>
</dbReference>
<dbReference type="InterPro" id="IPR019452">
    <property type="entry name" value="VPS39/TGF_beta_rcpt-assoc_1"/>
</dbReference>
<evidence type="ECO:0000256" key="5">
    <source>
        <dbReference type="PROSITE-ProRule" id="PRU01006"/>
    </source>
</evidence>
<keyword evidence="3" id="KW-0963">Cytoplasm</keyword>
<comment type="caution">
    <text evidence="7">The sequence shown here is derived from an EMBL/GenBank/DDBJ whole genome shotgun (WGS) entry which is preliminary data.</text>
</comment>
<feature type="domain" description="CNH" evidence="6">
    <location>
        <begin position="49"/>
        <end position="343"/>
    </location>
</feature>
<sequence length="1051" mass="119899">MSFIPFTLQTLVNNIVLEDYQQLNPQNGNSGNRLSRLGSGIGWGNKDNKVTVESVEAWENNLYVGTSDGQLFHYLLDDQISSEENTPNSIILSKRSLGFGKRVVEHTTLSFYSLPEMIPLPPQNFPHIKSVSCFCYDISKEGKTDQDGAVRFCAMKRKTICIYSLDNDFLSEEGQIPLPDGAIMACQYGPYVCAADHHQYKLINLQEKRMIPLMPYADAGTEQFRPIITIISEKEFLVALPANSGHILDDNWSIYIIWMRTSQRDSRVAKFSKGNWYLLYIDSFINNINGIFIYYLRIGVDYPYSVALLRNNTIEIHNIIDQQLVQRVTLSSKTKTISAGPGIKVRVAGLMDRLKLGNVFSKFNNDDVQYSQSGEDMRNEQSNFFATVPTRLIMAGSECIMALVTTPLVIQVDAILDSNFERIEEALESANRAISTATPENVHSERMHHEFNYIYQKSGFVYLGETYFDLAFGLLEKGKADPRILIRLFSDLKDIICEDEPIYIYSGVLSVYNRLGSIDDIVSKCLVKSYDPHTMPDLDNNPGAQQLRKALFSTSKEMLQQFLVKDREQRKVPGQTLSKKDKVILRAVDNALLRLYAECNYDDLLKSLLESENECTLALCEKSLIDAEKIYYLALLYKEKKEYAKALEIWHSIIEKENPENDLPDGLHQIVDLLGKCDNPELLWKYARWVIQKDEILGAKIFTQIDPKKAMIVEPNKVLSELRSVGKNGLKIFLEHLVNLRKSQEDAYHTELALLYIQEIMAELLKEESRLKFEEINNEFMKGSEDPGLTYLTFLLNQNTDDSLSQARAKLIIFLQSSTKYKAEEILVKLEEVDVLKAELAVVYGKLGHHENALNILIRDLKDYRGAEIYCLSVGRIIGIVRKTTKKQVEKKISEEKALVSNRKCLFLMLLKVYLKIDKDTGELLGKIIHLLNTQAVYMDIMVVLELLPESWSVEMLNEFLVRSLRLTYHEYREGQILKGLCKGENTTINFELYKAYQEGEPSVITQNVTCSLCSKYISGSDFMKQPNNDIIHVNCIDQNEIIDSTNPVSA</sequence>
<gene>
    <name evidence="7" type="ORF">CPELLU_LOCUS1797</name>
</gene>
<dbReference type="PANTHER" id="PTHR12894">
    <property type="entry name" value="CNH DOMAIN CONTAINING"/>
    <property type="match status" value="1"/>
</dbReference>
<evidence type="ECO:0000313" key="7">
    <source>
        <dbReference type="EMBL" id="CAG8487131.1"/>
    </source>
</evidence>
<dbReference type="InterPro" id="IPR032914">
    <property type="entry name" value="Vam6/VPS39/TRAP1"/>
</dbReference>
<proteinExistence type="predicted"/>
<dbReference type="InterPro" id="IPR000547">
    <property type="entry name" value="Clathrin_H-chain/VPS_repeat"/>
</dbReference>
<evidence type="ECO:0000256" key="2">
    <source>
        <dbReference type="ARBA" id="ARBA00022448"/>
    </source>
</evidence>
<comment type="subcellular location">
    <subcellularLocation>
        <location evidence="1">Cytoplasm</location>
    </subcellularLocation>
</comment>
<dbReference type="GO" id="GO:0016020">
    <property type="term" value="C:membrane"/>
    <property type="evidence" value="ECO:0007669"/>
    <property type="project" value="TreeGrafter"/>
</dbReference>
<evidence type="ECO:0000256" key="1">
    <source>
        <dbReference type="ARBA" id="ARBA00004496"/>
    </source>
</evidence>
<accession>A0A9N8WEE5</accession>
<dbReference type="GO" id="GO:0034058">
    <property type="term" value="P:endosomal vesicle fusion"/>
    <property type="evidence" value="ECO:0007669"/>
    <property type="project" value="TreeGrafter"/>
</dbReference>
<evidence type="ECO:0000259" key="6">
    <source>
        <dbReference type="PROSITE" id="PS50219"/>
    </source>
</evidence>
<evidence type="ECO:0000313" key="8">
    <source>
        <dbReference type="Proteomes" id="UP000789759"/>
    </source>
</evidence>
<dbReference type="OrthoDB" id="10258882at2759"/>
<dbReference type="EMBL" id="CAJVQA010000707">
    <property type="protein sequence ID" value="CAG8487131.1"/>
    <property type="molecule type" value="Genomic_DNA"/>
</dbReference>
<protein>
    <submittedName>
        <fullName evidence="7">1781_t:CDS:1</fullName>
    </submittedName>
</protein>
<dbReference type="PROSITE" id="PS50219">
    <property type="entry name" value="CNH"/>
    <property type="match status" value="1"/>
</dbReference>
<dbReference type="InterPro" id="IPR001180">
    <property type="entry name" value="CNH_dom"/>
</dbReference>
<dbReference type="AlphaFoldDB" id="A0A9N8WEE5"/>
<dbReference type="GO" id="GO:0006914">
    <property type="term" value="P:autophagy"/>
    <property type="evidence" value="ECO:0007669"/>
    <property type="project" value="TreeGrafter"/>
</dbReference>
<keyword evidence="2" id="KW-0813">Transport</keyword>
<dbReference type="GO" id="GO:0005737">
    <property type="term" value="C:cytoplasm"/>
    <property type="evidence" value="ECO:0007669"/>
    <property type="project" value="UniProtKB-SubCell"/>
</dbReference>
<dbReference type="GO" id="GO:0006886">
    <property type="term" value="P:intracellular protein transport"/>
    <property type="evidence" value="ECO:0007669"/>
    <property type="project" value="UniProtKB-UniRule"/>
</dbReference>
<evidence type="ECO:0000256" key="4">
    <source>
        <dbReference type="ARBA" id="ARBA00022927"/>
    </source>
</evidence>
<keyword evidence="8" id="KW-1185">Reference proteome</keyword>
<evidence type="ECO:0000256" key="3">
    <source>
        <dbReference type="ARBA" id="ARBA00022490"/>
    </source>
</evidence>
<organism evidence="7 8">
    <name type="scientific">Cetraspora pellucida</name>
    <dbReference type="NCBI Taxonomy" id="1433469"/>
    <lineage>
        <taxon>Eukaryota</taxon>
        <taxon>Fungi</taxon>
        <taxon>Fungi incertae sedis</taxon>
        <taxon>Mucoromycota</taxon>
        <taxon>Glomeromycotina</taxon>
        <taxon>Glomeromycetes</taxon>
        <taxon>Diversisporales</taxon>
        <taxon>Gigasporaceae</taxon>
        <taxon>Cetraspora</taxon>
    </lineage>
</organism>
<feature type="repeat" description="CHCR" evidence="5">
    <location>
        <begin position="702"/>
        <end position="897"/>
    </location>
</feature>
<name>A0A9N8WEE5_9GLOM</name>
<dbReference type="PROSITE" id="PS50236">
    <property type="entry name" value="CHCR"/>
    <property type="match status" value="1"/>
</dbReference>
<keyword evidence="4" id="KW-0653">Protein transport</keyword>
<dbReference type="Pfam" id="PF10366">
    <property type="entry name" value="Vps39_1"/>
    <property type="match status" value="1"/>
</dbReference>
<dbReference type="Proteomes" id="UP000789759">
    <property type="component" value="Unassembled WGS sequence"/>
</dbReference>
<reference evidence="7" key="1">
    <citation type="submission" date="2021-06" db="EMBL/GenBank/DDBJ databases">
        <authorList>
            <person name="Kallberg Y."/>
            <person name="Tangrot J."/>
            <person name="Rosling A."/>
        </authorList>
    </citation>
    <scope>NUCLEOTIDE SEQUENCE</scope>
    <source>
        <strain evidence="7">FL966</strain>
    </source>
</reference>